<keyword evidence="3" id="KW-1185">Reference proteome</keyword>
<dbReference type="InterPro" id="IPR012337">
    <property type="entry name" value="RNaseH-like_sf"/>
</dbReference>
<reference evidence="2 3" key="1">
    <citation type="journal article" date="2018" name="MBio">
        <title>Comparative Genomics Reveals the Core Gene Toolbox for the Fungus-Insect Symbiosis.</title>
        <authorList>
            <person name="Wang Y."/>
            <person name="Stata M."/>
            <person name="Wang W."/>
            <person name="Stajich J.E."/>
            <person name="White M.M."/>
            <person name="Moncalvo J.M."/>
        </authorList>
    </citation>
    <scope>NUCLEOTIDE SEQUENCE [LARGE SCALE GENOMIC DNA]</scope>
    <source>
        <strain evidence="2 3">AUS-126-30</strain>
    </source>
</reference>
<evidence type="ECO:0000256" key="1">
    <source>
        <dbReference type="SAM" id="MobiDB-lite"/>
    </source>
</evidence>
<evidence type="ECO:0000313" key="2">
    <source>
        <dbReference type="EMBL" id="PWA00987.1"/>
    </source>
</evidence>
<comment type="caution">
    <text evidence="2">The sequence shown here is derived from an EMBL/GenBank/DDBJ whole genome shotgun (WGS) entry which is preliminary data.</text>
</comment>
<dbReference type="AlphaFoldDB" id="A0A2U1J7D2"/>
<evidence type="ECO:0000313" key="3">
    <source>
        <dbReference type="Proteomes" id="UP000245591"/>
    </source>
</evidence>
<dbReference type="EMBL" id="MBFU01000253">
    <property type="protein sequence ID" value="PWA00987.1"/>
    <property type="molecule type" value="Genomic_DNA"/>
</dbReference>
<evidence type="ECO:0008006" key="4">
    <source>
        <dbReference type="Google" id="ProtNLM"/>
    </source>
</evidence>
<gene>
    <name evidence="2" type="ORF">BB558_002941</name>
</gene>
<proteinExistence type="predicted"/>
<organism evidence="2 3">
    <name type="scientific">Smittium angustum</name>
    <dbReference type="NCBI Taxonomy" id="133377"/>
    <lineage>
        <taxon>Eukaryota</taxon>
        <taxon>Fungi</taxon>
        <taxon>Fungi incertae sedis</taxon>
        <taxon>Zoopagomycota</taxon>
        <taxon>Kickxellomycotina</taxon>
        <taxon>Harpellomycetes</taxon>
        <taxon>Harpellales</taxon>
        <taxon>Legeriomycetaceae</taxon>
        <taxon>Smittium</taxon>
    </lineage>
</organism>
<name>A0A2U1J7D2_SMIAN</name>
<feature type="region of interest" description="Disordered" evidence="1">
    <location>
        <begin position="68"/>
        <end position="92"/>
    </location>
</feature>
<accession>A0A2U1J7D2</accession>
<feature type="compositionally biased region" description="Basic and acidic residues" evidence="1">
    <location>
        <begin position="68"/>
        <end position="77"/>
    </location>
</feature>
<dbReference type="Proteomes" id="UP000245591">
    <property type="component" value="Unassembled WGS sequence"/>
</dbReference>
<sequence>MTELKKSHTSGYIKDLVMDTLKYYEIDMCNIYSVTSDNGANMVKTMKIIDVEVGISQNTQMFINHKEHEENTESKDIGEDEEEYEGIRSLNEDSTQDNEILEVSEIVINDKDKNTSPIRCAAHTLQLAVYHTLKDKETKLKISQCRSICKKIEILQ</sequence>
<protein>
    <recommendedName>
        <fullName evidence="4">HAT C-terminal dimerisation domain-containing protein</fullName>
    </recommendedName>
</protein>
<dbReference type="SUPFAM" id="SSF53098">
    <property type="entry name" value="Ribonuclease H-like"/>
    <property type="match status" value="1"/>
</dbReference>